<dbReference type="PROSITE" id="PS50263">
    <property type="entry name" value="CN_HYDROLASE"/>
    <property type="match status" value="1"/>
</dbReference>
<dbReference type="InterPro" id="IPR004563">
    <property type="entry name" value="Apolipo_AcylTrfase"/>
</dbReference>
<dbReference type="EC" id="2.3.1.269" evidence="9"/>
<accession>K9GP31</accession>
<keyword evidence="12" id="KW-1185">Reference proteome</keyword>
<keyword evidence="7 9" id="KW-0472">Membrane</keyword>
<dbReference type="SUPFAM" id="SSF56317">
    <property type="entry name" value="Carbon-nitrogen hydrolase"/>
    <property type="match status" value="1"/>
</dbReference>
<evidence type="ECO:0000313" key="12">
    <source>
        <dbReference type="Proteomes" id="UP000009881"/>
    </source>
</evidence>
<dbReference type="PANTHER" id="PTHR38686:SF1">
    <property type="entry name" value="APOLIPOPROTEIN N-ACYLTRANSFERASE"/>
    <property type="match status" value="1"/>
</dbReference>
<dbReference type="Pfam" id="PF00795">
    <property type="entry name" value="CN_hydrolase"/>
    <property type="match status" value="1"/>
</dbReference>
<dbReference type="CDD" id="cd07571">
    <property type="entry name" value="ALP_N-acyl_transferase"/>
    <property type="match status" value="1"/>
</dbReference>
<comment type="catalytic activity">
    <reaction evidence="9">
        <text>N-terminal S-1,2-diacyl-sn-glyceryl-L-cysteinyl-[lipoprotein] + a glycerophospholipid = N-acyl-S-1,2-diacyl-sn-glyceryl-L-cysteinyl-[lipoprotein] + a 2-acyl-sn-glycero-3-phospholipid + H(+)</text>
        <dbReference type="Rhea" id="RHEA:48228"/>
        <dbReference type="Rhea" id="RHEA-COMP:14681"/>
        <dbReference type="Rhea" id="RHEA-COMP:14684"/>
        <dbReference type="ChEBI" id="CHEBI:15378"/>
        <dbReference type="ChEBI" id="CHEBI:136912"/>
        <dbReference type="ChEBI" id="CHEBI:140656"/>
        <dbReference type="ChEBI" id="CHEBI:140657"/>
        <dbReference type="ChEBI" id="CHEBI:140660"/>
        <dbReference type="EC" id="2.3.1.269"/>
    </reaction>
</comment>
<dbReference type="Pfam" id="PF20154">
    <property type="entry name" value="LNT_N"/>
    <property type="match status" value="1"/>
</dbReference>
<dbReference type="RefSeq" id="WP_009541936.1">
    <property type="nucleotide sequence ID" value="NZ_ANHY01000018.1"/>
</dbReference>
<feature type="domain" description="CN hydrolase" evidence="10">
    <location>
        <begin position="244"/>
        <end position="487"/>
    </location>
</feature>
<dbReference type="eggNOG" id="COG0815">
    <property type="taxonomic scope" value="Bacteria"/>
</dbReference>
<keyword evidence="3 9" id="KW-1003">Cell membrane</keyword>
<dbReference type="PATRIC" id="fig|1238182.3.peg.3494"/>
<evidence type="ECO:0000256" key="1">
    <source>
        <dbReference type="ARBA" id="ARBA00004651"/>
    </source>
</evidence>
<gene>
    <name evidence="9" type="primary">lnt</name>
    <name evidence="11" type="ORF">C882_1280</name>
</gene>
<dbReference type="GO" id="GO:0005886">
    <property type="term" value="C:plasma membrane"/>
    <property type="evidence" value="ECO:0007669"/>
    <property type="project" value="UniProtKB-SubCell"/>
</dbReference>
<evidence type="ECO:0000256" key="3">
    <source>
        <dbReference type="ARBA" id="ARBA00022475"/>
    </source>
</evidence>
<comment type="subcellular location">
    <subcellularLocation>
        <location evidence="1 9">Cell membrane</location>
        <topology evidence="1 9">Multi-pass membrane protein</topology>
    </subcellularLocation>
</comment>
<feature type="transmembrane region" description="Helical" evidence="9">
    <location>
        <begin position="66"/>
        <end position="86"/>
    </location>
</feature>
<protein>
    <recommendedName>
        <fullName evidence="9">Apolipoprotein N-acyltransferase</fullName>
        <shortName evidence="9">ALP N-acyltransferase</shortName>
        <ecNumber evidence="9">2.3.1.269</ecNumber>
    </recommendedName>
</protein>
<evidence type="ECO:0000256" key="9">
    <source>
        <dbReference type="HAMAP-Rule" id="MF_01148"/>
    </source>
</evidence>
<feature type="transmembrane region" description="Helical" evidence="9">
    <location>
        <begin position="20"/>
        <end position="37"/>
    </location>
</feature>
<feature type="transmembrane region" description="Helical" evidence="9">
    <location>
        <begin position="500"/>
        <end position="518"/>
    </location>
</feature>
<organism evidence="11 12">
    <name type="scientific">Caenispirillum salinarum AK4</name>
    <dbReference type="NCBI Taxonomy" id="1238182"/>
    <lineage>
        <taxon>Bacteria</taxon>
        <taxon>Pseudomonadati</taxon>
        <taxon>Pseudomonadota</taxon>
        <taxon>Alphaproteobacteria</taxon>
        <taxon>Rhodospirillales</taxon>
        <taxon>Novispirillaceae</taxon>
        <taxon>Caenispirillum</taxon>
    </lineage>
</organism>
<keyword evidence="4 9" id="KW-0808">Transferase</keyword>
<evidence type="ECO:0000256" key="6">
    <source>
        <dbReference type="ARBA" id="ARBA00022989"/>
    </source>
</evidence>
<dbReference type="GO" id="GO:0016410">
    <property type="term" value="F:N-acyltransferase activity"/>
    <property type="evidence" value="ECO:0007669"/>
    <property type="project" value="UniProtKB-UniRule"/>
</dbReference>
<evidence type="ECO:0000256" key="4">
    <source>
        <dbReference type="ARBA" id="ARBA00022679"/>
    </source>
</evidence>
<sequence length="527" mass="56193">MRLFDRLARLKDRTAALTGWTRAGLAVLLGMLTTLALPPVHAVPVLLVTLPMLVWLIDGSKSWRGALGIGWLFGLGHFATGFYWIANALLIDAERFGWMIPFAVGGLGGLMAIFPAGAAALSRLAGTSGPARVLALAAAWGALEWVRGWFLTGFPWNPLASAWMPVDAVLQTTAFVGTYGLSLLTMLAFAALALAGDRPNEDRRPGLATASAAWAVLAVAAVLGAMRLASADVAPADGPRLRIVQPHIPQIDKWKQDKRDDNLLRHIELSQQDGFAELDAVIWPETAAPFAINLDHERRRLAAHAAPPGGVLLTGAPRMTPRGDRPFQVWNSLVALKPDGTILDTYDKMHLVPFGEYVPLRDVLPLEKVTPGSTDFSFGTGPRLMTLPGLPPAGPLICYEVIFPGQIVLDAANRPAWLLNVTNDGWYGISAGPFQHWATSRLRAVEEGLPLVRAANTGISGVVDAYGRVVAVQPLGTAGVVDAVLPPALAPTVFASGGNFIPLAGAAALAACAFWLRIRRRQFCDAA</sequence>
<evidence type="ECO:0000256" key="2">
    <source>
        <dbReference type="ARBA" id="ARBA00010065"/>
    </source>
</evidence>
<dbReference type="EMBL" id="ANHY01000018">
    <property type="protein sequence ID" value="EKV27685.1"/>
    <property type="molecule type" value="Genomic_DNA"/>
</dbReference>
<dbReference type="PANTHER" id="PTHR38686">
    <property type="entry name" value="APOLIPOPROTEIN N-ACYLTRANSFERASE"/>
    <property type="match status" value="1"/>
</dbReference>
<proteinExistence type="inferred from homology"/>
<dbReference type="UniPathway" id="UPA00666"/>
<evidence type="ECO:0000259" key="10">
    <source>
        <dbReference type="PROSITE" id="PS50263"/>
    </source>
</evidence>
<comment type="pathway">
    <text evidence="9">Protein modification; lipoprotein biosynthesis (N-acyl transfer).</text>
</comment>
<dbReference type="InterPro" id="IPR036526">
    <property type="entry name" value="C-N_Hydrolase_sf"/>
</dbReference>
<feature type="transmembrane region" description="Helical" evidence="9">
    <location>
        <begin position="98"/>
        <end position="121"/>
    </location>
</feature>
<dbReference type="Gene3D" id="3.60.110.10">
    <property type="entry name" value="Carbon-nitrogen hydrolase"/>
    <property type="match status" value="1"/>
</dbReference>
<dbReference type="STRING" id="1238182.C882_1280"/>
<dbReference type="NCBIfam" id="TIGR00546">
    <property type="entry name" value="lnt"/>
    <property type="match status" value="1"/>
</dbReference>
<keyword evidence="11" id="KW-0449">Lipoprotein</keyword>
<keyword evidence="8 9" id="KW-0012">Acyltransferase</keyword>
<feature type="transmembrane region" description="Helical" evidence="9">
    <location>
        <begin position="174"/>
        <end position="195"/>
    </location>
</feature>
<keyword evidence="5 9" id="KW-0812">Transmembrane</keyword>
<evidence type="ECO:0000256" key="8">
    <source>
        <dbReference type="ARBA" id="ARBA00023315"/>
    </source>
</evidence>
<comment type="function">
    <text evidence="9">Catalyzes the phospholipid dependent N-acylation of the N-terminal cysteine of apolipoprotein, the last step in lipoprotein maturation.</text>
</comment>
<dbReference type="InterPro" id="IPR045378">
    <property type="entry name" value="LNT_N"/>
</dbReference>
<dbReference type="Proteomes" id="UP000009881">
    <property type="component" value="Unassembled WGS sequence"/>
</dbReference>
<evidence type="ECO:0000313" key="11">
    <source>
        <dbReference type="EMBL" id="EKV27685.1"/>
    </source>
</evidence>
<keyword evidence="6 9" id="KW-1133">Transmembrane helix</keyword>
<evidence type="ECO:0000256" key="7">
    <source>
        <dbReference type="ARBA" id="ARBA00023136"/>
    </source>
</evidence>
<evidence type="ECO:0000256" key="5">
    <source>
        <dbReference type="ARBA" id="ARBA00022692"/>
    </source>
</evidence>
<dbReference type="InterPro" id="IPR003010">
    <property type="entry name" value="C-N_Hydrolase"/>
</dbReference>
<name>K9GP31_9PROT</name>
<dbReference type="AlphaFoldDB" id="K9GP31"/>
<comment type="caution">
    <text evidence="11">The sequence shown here is derived from an EMBL/GenBank/DDBJ whole genome shotgun (WGS) entry which is preliminary data.</text>
</comment>
<dbReference type="HAMAP" id="MF_01148">
    <property type="entry name" value="Lnt"/>
    <property type="match status" value="1"/>
</dbReference>
<dbReference type="GO" id="GO:0042158">
    <property type="term" value="P:lipoprotein biosynthetic process"/>
    <property type="evidence" value="ECO:0007669"/>
    <property type="project" value="UniProtKB-UniRule"/>
</dbReference>
<comment type="similarity">
    <text evidence="2 9">Belongs to the CN hydrolase family. Apolipoprotein N-acyltransferase subfamily.</text>
</comment>
<reference evidence="11 12" key="1">
    <citation type="journal article" date="2013" name="Genome Announc.">
        <title>Draft Genome Sequence of an Alphaproteobacterium, Caenispirillum salinarum AK4(T), Isolated from a Solar Saltern.</title>
        <authorList>
            <person name="Khatri I."/>
            <person name="Singh A."/>
            <person name="Korpole S."/>
            <person name="Pinnaka A.K."/>
            <person name="Subramanian S."/>
        </authorList>
    </citation>
    <scope>NUCLEOTIDE SEQUENCE [LARGE SCALE GENOMIC DNA]</scope>
    <source>
        <strain evidence="11 12">AK4</strain>
    </source>
</reference>
<feature type="transmembrane region" description="Helical" evidence="9">
    <location>
        <begin position="207"/>
        <end position="226"/>
    </location>
</feature>